<accession>A0A2T0K7C2</accession>
<dbReference type="InterPro" id="IPR000462">
    <property type="entry name" value="CDP-OH_P_trans"/>
</dbReference>
<dbReference type="InterPro" id="IPR048254">
    <property type="entry name" value="CDP_ALCOHOL_P_TRANSF_CS"/>
</dbReference>
<evidence type="ECO:0000256" key="3">
    <source>
        <dbReference type="SAM" id="Phobius"/>
    </source>
</evidence>
<dbReference type="Gene3D" id="1.20.120.1760">
    <property type="match status" value="1"/>
</dbReference>
<proteinExistence type="inferred from homology"/>
<keyword evidence="3" id="KW-1133">Transmembrane helix</keyword>
<dbReference type="GO" id="GO:0016020">
    <property type="term" value="C:membrane"/>
    <property type="evidence" value="ECO:0007669"/>
    <property type="project" value="InterPro"/>
</dbReference>
<feature type="transmembrane region" description="Helical" evidence="3">
    <location>
        <begin position="67"/>
        <end position="89"/>
    </location>
</feature>
<name>A0A2T0K7C2_9ACTN</name>
<keyword evidence="1 2" id="KW-0808">Transferase</keyword>
<dbReference type="RefSeq" id="WP_106322849.1">
    <property type="nucleotide sequence ID" value="NZ_BOMO01000094.1"/>
</dbReference>
<dbReference type="EMBL" id="PVMZ01000011">
    <property type="protein sequence ID" value="PRX18926.1"/>
    <property type="molecule type" value="Genomic_DNA"/>
</dbReference>
<dbReference type="PROSITE" id="PS00379">
    <property type="entry name" value="CDP_ALCOHOL_P_TRANSF"/>
    <property type="match status" value="1"/>
</dbReference>
<dbReference type="GO" id="GO:0008654">
    <property type="term" value="P:phospholipid biosynthetic process"/>
    <property type="evidence" value="ECO:0007669"/>
    <property type="project" value="InterPro"/>
</dbReference>
<feature type="transmembrane region" description="Helical" evidence="3">
    <location>
        <begin position="95"/>
        <end position="113"/>
    </location>
</feature>
<dbReference type="Proteomes" id="UP000239415">
    <property type="component" value="Unassembled WGS sequence"/>
</dbReference>
<dbReference type="AlphaFoldDB" id="A0A2T0K7C2"/>
<comment type="caution">
    <text evidence="4">The sequence shown here is derived from an EMBL/GenBank/DDBJ whole genome shotgun (WGS) entry which is preliminary data.</text>
</comment>
<feature type="transmembrane region" description="Helical" evidence="3">
    <location>
        <begin position="151"/>
        <end position="170"/>
    </location>
</feature>
<gene>
    <name evidence="4" type="ORF">CLV67_11173</name>
</gene>
<sequence length="254" mass="26744">MTISTVTTTSSPYRAPLAGFAAQLLLLAVLSVTVGLGTWGWVAGVVYGTVLCGLLGLALQRAGMTRLGWANSVTFGRAILTGGVTAMVLTPDSPVALLVTVAAVALAMDGVDGQVARRTGTTTSLGARFDMEIDAFLILMLSIYAGAEYGWWAVAIGAFRYVFVAASWAMPWLNAPLPPKFGRKVVAAQQGVMLAVVASGLLPYAFAVLALAVALGSLTWSFGRDIAWLYHASRVREAARSRWSAPRREHALVG</sequence>
<feature type="transmembrane region" description="Helical" evidence="3">
    <location>
        <begin position="191"/>
        <end position="215"/>
    </location>
</feature>
<evidence type="ECO:0000313" key="5">
    <source>
        <dbReference type="Proteomes" id="UP000239415"/>
    </source>
</evidence>
<dbReference type="Pfam" id="PF01066">
    <property type="entry name" value="CDP-OH_P_transf"/>
    <property type="match status" value="1"/>
</dbReference>
<keyword evidence="3" id="KW-0812">Transmembrane</keyword>
<protein>
    <submittedName>
        <fullName evidence="4">Phosphatidylglycerophosphate synthase</fullName>
    </submittedName>
</protein>
<evidence type="ECO:0000256" key="2">
    <source>
        <dbReference type="RuleBase" id="RU003750"/>
    </source>
</evidence>
<keyword evidence="3" id="KW-0472">Membrane</keyword>
<dbReference type="InterPro" id="IPR043130">
    <property type="entry name" value="CDP-OH_PTrfase_TM_dom"/>
</dbReference>
<evidence type="ECO:0000256" key="1">
    <source>
        <dbReference type="ARBA" id="ARBA00022679"/>
    </source>
</evidence>
<reference evidence="4 5" key="1">
    <citation type="submission" date="2018-03" db="EMBL/GenBank/DDBJ databases">
        <title>Genomic Encyclopedia of Archaeal and Bacterial Type Strains, Phase II (KMG-II): from individual species to whole genera.</title>
        <authorList>
            <person name="Goeker M."/>
        </authorList>
    </citation>
    <scope>NUCLEOTIDE SEQUENCE [LARGE SCALE GENOMIC DNA]</scope>
    <source>
        <strain evidence="4 5">DSM 43146</strain>
    </source>
</reference>
<feature type="transmembrane region" description="Helical" evidence="3">
    <location>
        <begin position="41"/>
        <end position="60"/>
    </location>
</feature>
<evidence type="ECO:0000313" key="4">
    <source>
        <dbReference type="EMBL" id="PRX18926.1"/>
    </source>
</evidence>
<dbReference type="GO" id="GO:0016780">
    <property type="term" value="F:phosphotransferase activity, for other substituted phosphate groups"/>
    <property type="evidence" value="ECO:0007669"/>
    <property type="project" value="InterPro"/>
</dbReference>
<comment type="similarity">
    <text evidence="2">Belongs to the CDP-alcohol phosphatidyltransferase class-I family.</text>
</comment>
<organism evidence="4 5">
    <name type="scientific">Actinoplanes italicus</name>
    <dbReference type="NCBI Taxonomy" id="113567"/>
    <lineage>
        <taxon>Bacteria</taxon>
        <taxon>Bacillati</taxon>
        <taxon>Actinomycetota</taxon>
        <taxon>Actinomycetes</taxon>
        <taxon>Micromonosporales</taxon>
        <taxon>Micromonosporaceae</taxon>
        <taxon>Actinoplanes</taxon>
    </lineage>
</organism>
<dbReference type="OrthoDB" id="9782011at2"/>
<keyword evidence="5" id="KW-1185">Reference proteome</keyword>